<feature type="domain" description="Alpha-L-rhamnosidase concanavalin-like" evidence="1">
    <location>
        <begin position="156"/>
        <end position="244"/>
    </location>
</feature>
<keyword evidence="3" id="KW-0326">Glycosidase</keyword>
<dbReference type="Pfam" id="PF08531">
    <property type="entry name" value="Bac_rhamnosid_N"/>
    <property type="match status" value="1"/>
</dbReference>
<reference evidence="3 4" key="1">
    <citation type="submission" date="2015-06" db="EMBL/GenBank/DDBJ databases">
        <title>Comparative genomics of Burkholderia leaf nodule symbionts.</title>
        <authorList>
            <person name="Carlier A."/>
            <person name="Eberl L."/>
            <person name="Pinto-Carbo M."/>
        </authorList>
    </citation>
    <scope>NUCLEOTIDE SEQUENCE [LARGE SCALE GENOMIC DNA]</scope>
    <source>
        <strain evidence="3 4">UZHbot3</strain>
    </source>
</reference>
<evidence type="ECO:0000313" key="4">
    <source>
        <dbReference type="Proteomes" id="UP000242951"/>
    </source>
</evidence>
<proteinExistence type="predicted"/>
<dbReference type="Gene3D" id="2.60.120.260">
    <property type="entry name" value="Galactose-binding domain-like"/>
    <property type="match status" value="2"/>
</dbReference>
<name>A0ABR5HLV6_9BURK</name>
<dbReference type="InterPro" id="IPR008902">
    <property type="entry name" value="Rhamnosid_concanavalin"/>
</dbReference>
<organism evidence="3 4">
    <name type="scientific">Candidatus Burkholderia pumila</name>
    <dbReference type="NCBI Taxonomy" id="1090375"/>
    <lineage>
        <taxon>Bacteria</taxon>
        <taxon>Pseudomonadati</taxon>
        <taxon>Pseudomonadota</taxon>
        <taxon>Betaproteobacteria</taxon>
        <taxon>Burkholderiales</taxon>
        <taxon>Burkholderiaceae</taxon>
        <taxon>Burkholderia</taxon>
    </lineage>
</organism>
<dbReference type="PANTHER" id="PTHR33307:SF6">
    <property type="entry name" value="ALPHA-RHAMNOSIDASE (EUROFUNG)-RELATED"/>
    <property type="match status" value="1"/>
</dbReference>
<dbReference type="EMBL" id="LELG01000099">
    <property type="protein sequence ID" value="KMQ80366.1"/>
    <property type="molecule type" value="Genomic_DNA"/>
</dbReference>
<feature type="domain" description="Bacterial alpha-L-rhamnosidase N-terminal" evidence="2">
    <location>
        <begin position="4"/>
        <end position="146"/>
    </location>
</feature>
<evidence type="ECO:0000259" key="2">
    <source>
        <dbReference type="Pfam" id="PF08531"/>
    </source>
</evidence>
<protein>
    <submittedName>
        <fullName evidence="3">Alfa-L-rhamnosidase</fullName>
        <ecNumber evidence="3">3.2.1.40</ecNumber>
    </submittedName>
</protein>
<evidence type="ECO:0000259" key="1">
    <source>
        <dbReference type="Pfam" id="PF05592"/>
    </source>
</evidence>
<dbReference type="PANTHER" id="PTHR33307">
    <property type="entry name" value="ALPHA-RHAMNOSIDASE (EUROFUNG)"/>
    <property type="match status" value="1"/>
</dbReference>
<accession>A0ABR5HLV6</accession>
<comment type="caution">
    <text evidence="3">The sequence shown here is derived from an EMBL/GenBank/DDBJ whole genome shotgun (WGS) entry which is preliminary data.</text>
</comment>
<keyword evidence="3" id="KW-0378">Hydrolase</keyword>
<sequence>MSGDYFAPGWTDYRKRIQYQIYDVNRLLRTGRNAITVDPVRAGTRAAWARSVRINTAQFPYLRTQLELTFTDEKSSATVSTDRDWKSTLGPVLQSDLIMGTQYDARLATPGWTQPGYDDRNWKPVMPGPKTTAPLVAQVEPPVRAVQELKPVKVSRIKPDTYLYDMGQNRCRAASVRAKAGQVILRHGEVLNADGTLRSIPTICEPRKRRISITASGQGAETFEPMFTFHGFRYVEVSGAATELEIVGRVLTTDMP</sequence>
<dbReference type="GO" id="GO:0030596">
    <property type="term" value="F:alpha-L-rhamnosidase activity"/>
    <property type="evidence" value="ECO:0007669"/>
    <property type="project" value="UniProtKB-EC"/>
</dbReference>
<dbReference type="InterPro" id="IPR016007">
    <property type="entry name" value="Alpha_rhamnosid"/>
</dbReference>
<evidence type="ECO:0000313" key="3">
    <source>
        <dbReference type="EMBL" id="KMQ80366.1"/>
    </source>
</evidence>
<gene>
    <name evidence="3" type="ORF">BPMI_04777c</name>
</gene>
<dbReference type="Pfam" id="PF05592">
    <property type="entry name" value="Bac_rhamnosid"/>
    <property type="match status" value="1"/>
</dbReference>
<dbReference type="Proteomes" id="UP000242951">
    <property type="component" value="Unassembled WGS sequence"/>
</dbReference>
<dbReference type="InterPro" id="IPR013737">
    <property type="entry name" value="Bac_rhamnosid_N"/>
</dbReference>
<dbReference type="EC" id="3.2.1.40" evidence="3"/>
<keyword evidence="4" id="KW-1185">Reference proteome</keyword>